<name>A0A8J7SB48_9BACT</name>
<reference evidence="3" key="1">
    <citation type="submission" date="2021-02" db="EMBL/GenBank/DDBJ databases">
        <title>Natronogracilivirga saccharolytica gen. nov. sp. nov. a new anaerobic, haloalkiliphilic carbohydrate-fermenting bacterium from soda lake and proposing of Cyclonatronumiaceae fam. nov. in the phylum Balneolaeota.</title>
        <authorList>
            <person name="Zhilina T.N."/>
            <person name="Sorokin D.Y."/>
            <person name="Zavarzina D.G."/>
            <person name="Toshchakov S.V."/>
            <person name="Kublanov I.V."/>
        </authorList>
    </citation>
    <scope>NUCLEOTIDE SEQUENCE</scope>
    <source>
        <strain evidence="3">Z-1702</strain>
    </source>
</reference>
<proteinExistence type="predicted"/>
<dbReference type="SUPFAM" id="SSF74853">
    <property type="entry name" value="Lamin A/C globular tail domain"/>
    <property type="match status" value="1"/>
</dbReference>
<dbReference type="EMBL" id="JAFIDN010000015">
    <property type="protein sequence ID" value="MBP3193838.1"/>
    <property type="molecule type" value="Genomic_DNA"/>
</dbReference>
<dbReference type="InterPro" id="IPR001322">
    <property type="entry name" value="Lamin_tail_dom"/>
</dbReference>
<dbReference type="Pfam" id="PF13290">
    <property type="entry name" value="CHB_HEX_C_1"/>
    <property type="match status" value="1"/>
</dbReference>
<dbReference type="GO" id="GO:0016301">
    <property type="term" value="F:kinase activity"/>
    <property type="evidence" value="ECO:0007669"/>
    <property type="project" value="UniProtKB-KW"/>
</dbReference>
<keyword evidence="3" id="KW-0418">Kinase</keyword>
<dbReference type="InterPro" id="IPR059177">
    <property type="entry name" value="GH29D-like_dom"/>
</dbReference>
<protein>
    <submittedName>
        <fullName evidence="3">CotH kinase family protein</fullName>
    </submittedName>
</protein>
<dbReference type="Gene3D" id="2.60.40.4070">
    <property type="match status" value="1"/>
</dbReference>
<dbReference type="Gene3D" id="2.60.40.1260">
    <property type="entry name" value="Lamin Tail domain"/>
    <property type="match status" value="1"/>
</dbReference>
<comment type="caution">
    <text evidence="3">The sequence shown here is derived from an EMBL/GenBank/DDBJ whole genome shotgun (WGS) entry which is preliminary data.</text>
</comment>
<evidence type="ECO:0000313" key="3">
    <source>
        <dbReference type="EMBL" id="MBP3193838.1"/>
    </source>
</evidence>
<gene>
    <name evidence="3" type="ORF">NATSA_14265</name>
</gene>
<dbReference type="InterPro" id="IPR014867">
    <property type="entry name" value="Spore_coat_CotH_CotH2/3/7"/>
</dbReference>
<dbReference type="NCBIfam" id="TIGR04183">
    <property type="entry name" value="Por_Secre_tail"/>
    <property type="match status" value="1"/>
</dbReference>
<feature type="domain" description="LTD" evidence="2">
    <location>
        <begin position="35"/>
        <end position="154"/>
    </location>
</feature>
<accession>A0A8J7SB48</accession>
<evidence type="ECO:0000259" key="2">
    <source>
        <dbReference type="PROSITE" id="PS51841"/>
    </source>
</evidence>
<keyword evidence="4" id="KW-1185">Reference proteome</keyword>
<organism evidence="3 4">
    <name type="scientific">Natronogracilivirga saccharolytica</name>
    <dbReference type="NCBI Taxonomy" id="2812953"/>
    <lineage>
        <taxon>Bacteria</taxon>
        <taxon>Pseudomonadati</taxon>
        <taxon>Balneolota</taxon>
        <taxon>Balneolia</taxon>
        <taxon>Balneolales</taxon>
        <taxon>Cyclonatronaceae</taxon>
        <taxon>Natronogracilivirga</taxon>
    </lineage>
</organism>
<dbReference type="InterPro" id="IPR026444">
    <property type="entry name" value="Secre_tail"/>
</dbReference>
<dbReference type="Pfam" id="PF00932">
    <property type="entry name" value="LTD"/>
    <property type="match status" value="1"/>
</dbReference>
<evidence type="ECO:0000256" key="1">
    <source>
        <dbReference type="SAM" id="MobiDB-lite"/>
    </source>
</evidence>
<dbReference type="Pfam" id="PF18962">
    <property type="entry name" value="Por_Secre_tail"/>
    <property type="match status" value="1"/>
</dbReference>
<dbReference type="Pfam" id="PF08757">
    <property type="entry name" value="CotH"/>
    <property type="match status" value="1"/>
</dbReference>
<dbReference type="AlphaFoldDB" id="A0A8J7SB48"/>
<sequence>MNHSASTAFIPATLHPAPVIKTAFFLLLPLLFLFSPAGAQQLHLNEVMSANATVIADEDGDFENWVEIYNRGDEPVSLEGYGLSDDRFRPFRWTFPDVTIPPGDFLLVWASGKDRANPTGELHTSFGISADGDEVVLTDPDTNRVDHLPHTVIPGNTSIGRQPDGIGGWVFFADPTPGSANITEGLSGKLDPPQFSQPGGFHSGPVDLEIFHSDPRAAIHYTLDGSRPTRESPRYEEPIRLTDRSDQPDVFSTIRTTPITQGARRWMEPAGPVRKANVVRAKAFRDGSLPTGRTQTYFVFSEGADAYDLPVVSLATDSTHLFDYDEGIYVPGAQYVDGDYGTGNYVERGIEWEHPASFELYEKDGSPGLEQDIGIRIHGGYTRRFPQKSLRLYARAGYNESRFNYRMFREMDDDSFNRFILRASGNDFGFTMFMDAAAQSLIRHFNVDTQAYRPVIVFINGEYWGIHNVRERYDRRYLERVYGADPDNIDLLTGRQTVKEGDHIHYSNMFDYIDREDLSDPARFDSVKTMMDIDNFLDYYSAKIYYGNNDWPHNNIDFWRAREPYNPGAPKGLDGRWRWLLFDVDRSLGYSTHYTFDMIEWVTAEKSPAIDQEWPNVLLRNLLENEDFHIRFINRLSDHLNTAFSEDRVPEVVDSLRAPLASVIDEHILRWQNHESRHRWDGLVEDMREYGRRRPAFMRQHMSDHFDIGSEAELTVDVSDDSRGFVRVNTTDIRGGGSAGTPGVPDDPYPWTGIYFSKVPVTLTAVAYDGYEFSRWSCDGGLPDGVNPDEEKISVFADPEISCTAHFTRAEVREEKELVYYWLFTDDLPNNTPLKVLEPAYVDDNAAENASENKPAIRYQPAIDPYPPEPGVTAGILDRVNDPSPVNLDSTVMDELGYSGEDLRGIRARNPSLVDDRESALILELPTTGIHRPVLTFAAMRTGSGQEQIKIEYNTAPGDTGWTSEGLDPSVFTMYETWKKVTIPFGEIDPDGSGSGHAEEHFDHSGGPADTAGSNSGFADDNPGFRVRILFRGDEDVRRGVSGNVRFNNFSLHESVQQTGPGNGNGDDDDNGADVPDEFALLGNYPNPFNESTTIEYAVPEQADVTLELYDIMGRRVATLAEGQHEPGRHQVTLDASGLSSGVYVCRLAGGGHQDTIAITLVK</sequence>
<feature type="region of interest" description="Disordered" evidence="1">
    <location>
        <begin position="986"/>
        <end position="1020"/>
    </location>
</feature>
<dbReference type="Proteomes" id="UP000673975">
    <property type="component" value="Unassembled WGS sequence"/>
</dbReference>
<feature type="region of interest" description="Disordered" evidence="1">
    <location>
        <begin position="1052"/>
        <end position="1073"/>
    </location>
</feature>
<keyword evidence="3" id="KW-0808">Transferase</keyword>
<dbReference type="PROSITE" id="PS51841">
    <property type="entry name" value="LTD"/>
    <property type="match status" value="1"/>
</dbReference>
<dbReference type="RefSeq" id="WP_210513296.1">
    <property type="nucleotide sequence ID" value="NZ_JAFIDN010000015.1"/>
</dbReference>
<dbReference type="InterPro" id="IPR036415">
    <property type="entry name" value="Lamin_tail_dom_sf"/>
</dbReference>
<evidence type="ECO:0000313" key="4">
    <source>
        <dbReference type="Proteomes" id="UP000673975"/>
    </source>
</evidence>